<comment type="similarity">
    <text evidence="2">Belongs to the EamA transporter family.</text>
</comment>
<keyword evidence="3" id="KW-0813">Transport</keyword>
<dbReference type="NCBIfam" id="TIGR00688">
    <property type="entry name" value="rarD"/>
    <property type="match status" value="1"/>
</dbReference>
<organism evidence="10 11">
    <name type="scientific">Thalassotalea agarivorans</name>
    <name type="common">Thalassomonas agarivorans</name>
    <dbReference type="NCBI Taxonomy" id="349064"/>
    <lineage>
        <taxon>Bacteria</taxon>
        <taxon>Pseudomonadati</taxon>
        <taxon>Pseudomonadota</taxon>
        <taxon>Gammaproteobacteria</taxon>
        <taxon>Alteromonadales</taxon>
        <taxon>Colwelliaceae</taxon>
        <taxon>Thalassotalea</taxon>
    </lineage>
</organism>
<evidence type="ECO:0000256" key="3">
    <source>
        <dbReference type="ARBA" id="ARBA00022448"/>
    </source>
</evidence>
<reference evidence="10 11" key="1">
    <citation type="submission" date="2016-10" db="EMBL/GenBank/DDBJ databases">
        <authorList>
            <person name="de Groot N.N."/>
        </authorList>
    </citation>
    <scope>NUCLEOTIDE SEQUENCE [LARGE SCALE GENOMIC DNA]</scope>
    <source>
        <strain evidence="10 11">DSM 19706</strain>
    </source>
</reference>
<dbReference type="OrthoDB" id="369870at2"/>
<evidence type="ECO:0000256" key="8">
    <source>
        <dbReference type="SAM" id="Phobius"/>
    </source>
</evidence>
<dbReference type="PANTHER" id="PTHR22911:SF137">
    <property type="entry name" value="SOLUTE CARRIER FAMILY 35 MEMBER G2-RELATED"/>
    <property type="match status" value="1"/>
</dbReference>
<feature type="transmembrane region" description="Helical" evidence="8">
    <location>
        <begin position="12"/>
        <end position="30"/>
    </location>
</feature>
<evidence type="ECO:0000256" key="7">
    <source>
        <dbReference type="ARBA" id="ARBA00023136"/>
    </source>
</evidence>
<feature type="transmembrane region" description="Helical" evidence="8">
    <location>
        <begin position="107"/>
        <end position="124"/>
    </location>
</feature>
<dbReference type="Proteomes" id="UP000199308">
    <property type="component" value="Unassembled WGS sequence"/>
</dbReference>
<dbReference type="GO" id="GO:0005886">
    <property type="term" value="C:plasma membrane"/>
    <property type="evidence" value="ECO:0007669"/>
    <property type="project" value="UniProtKB-SubCell"/>
</dbReference>
<evidence type="ECO:0000256" key="6">
    <source>
        <dbReference type="ARBA" id="ARBA00022989"/>
    </source>
</evidence>
<feature type="transmembrane region" description="Helical" evidence="8">
    <location>
        <begin position="131"/>
        <end position="148"/>
    </location>
</feature>
<name>A0A1I0CJ62_THASX</name>
<accession>A0A1I0CJ62</accession>
<feature type="transmembrane region" description="Helical" evidence="8">
    <location>
        <begin position="42"/>
        <end position="59"/>
    </location>
</feature>
<feature type="transmembrane region" description="Helical" evidence="8">
    <location>
        <begin position="214"/>
        <end position="236"/>
    </location>
</feature>
<feature type="transmembrane region" description="Helical" evidence="8">
    <location>
        <begin position="79"/>
        <end position="95"/>
    </location>
</feature>
<keyword evidence="5 8" id="KW-0812">Transmembrane</keyword>
<gene>
    <name evidence="10" type="ORF">SAMN05660429_01217</name>
</gene>
<dbReference type="RefSeq" id="WP_093328508.1">
    <property type="nucleotide sequence ID" value="NZ_AP027363.1"/>
</dbReference>
<dbReference type="InterPro" id="IPR037185">
    <property type="entry name" value="EmrE-like"/>
</dbReference>
<dbReference type="AlphaFoldDB" id="A0A1I0CJ62"/>
<evidence type="ECO:0000259" key="9">
    <source>
        <dbReference type="Pfam" id="PF00892"/>
    </source>
</evidence>
<comment type="subcellular location">
    <subcellularLocation>
        <location evidence="1">Cell membrane</location>
        <topology evidence="1">Multi-pass membrane protein</topology>
    </subcellularLocation>
</comment>
<protein>
    <submittedName>
        <fullName evidence="10">Chloramphenicol-sensitive protein RarD</fullName>
    </submittedName>
</protein>
<evidence type="ECO:0000313" key="10">
    <source>
        <dbReference type="EMBL" id="SET19642.1"/>
    </source>
</evidence>
<feature type="transmembrane region" description="Helical" evidence="8">
    <location>
        <begin position="270"/>
        <end position="290"/>
    </location>
</feature>
<dbReference type="Pfam" id="PF00892">
    <property type="entry name" value="EamA"/>
    <property type="match status" value="1"/>
</dbReference>
<evidence type="ECO:0000256" key="1">
    <source>
        <dbReference type="ARBA" id="ARBA00004651"/>
    </source>
</evidence>
<dbReference type="InterPro" id="IPR004626">
    <property type="entry name" value="RarD"/>
</dbReference>
<evidence type="ECO:0000256" key="2">
    <source>
        <dbReference type="ARBA" id="ARBA00007362"/>
    </source>
</evidence>
<dbReference type="InterPro" id="IPR000620">
    <property type="entry name" value="EamA_dom"/>
</dbReference>
<feature type="transmembrane region" description="Helical" evidence="8">
    <location>
        <begin position="182"/>
        <end position="202"/>
    </location>
</feature>
<keyword evidence="7 8" id="KW-0472">Membrane</keyword>
<keyword evidence="11" id="KW-1185">Reference proteome</keyword>
<keyword evidence="6 8" id="KW-1133">Transmembrane helix</keyword>
<dbReference type="PANTHER" id="PTHR22911">
    <property type="entry name" value="ACYL-MALONYL CONDENSING ENZYME-RELATED"/>
    <property type="match status" value="1"/>
</dbReference>
<proteinExistence type="inferred from homology"/>
<keyword evidence="4" id="KW-1003">Cell membrane</keyword>
<feature type="domain" description="EamA" evidence="9">
    <location>
        <begin position="11"/>
        <end position="145"/>
    </location>
</feature>
<evidence type="ECO:0000313" key="11">
    <source>
        <dbReference type="Proteomes" id="UP000199308"/>
    </source>
</evidence>
<dbReference type="EMBL" id="FOHK01000005">
    <property type="protein sequence ID" value="SET19642.1"/>
    <property type="molecule type" value="Genomic_DNA"/>
</dbReference>
<dbReference type="SUPFAM" id="SSF103481">
    <property type="entry name" value="Multidrug resistance efflux transporter EmrE"/>
    <property type="match status" value="1"/>
</dbReference>
<sequence length="295" mass="32948">MNNPVSAETKKGAINALLAYSMWGFAPIYFKLVSEVSATEILMHRVVWAVLILAVIVVAMNKTTQVVSVLRDKAMMQRLFVSATLLAINWFIFIWAVNTDHILDASLGYYINPLFSVFLGIVFLNEKLRKWQAWAVALAFIGVAIQVITLGTLPVISLALAASFGLYGLMRKKMAIDTFVGLLVESLIMLPIAIAYWCYIETPHSNFFNNSMDLNVLLICAGVVTTAPLLCFTAAAKRLSLKALGFFQYVGPSIMFLLATFYYAEPLAAGKLYTFLFIWLALIVFSWDNLRARRK</sequence>
<evidence type="ECO:0000256" key="4">
    <source>
        <dbReference type="ARBA" id="ARBA00022475"/>
    </source>
</evidence>
<evidence type="ECO:0000256" key="5">
    <source>
        <dbReference type="ARBA" id="ARBA00022692"/>
    </source>
</evidence>